<organism evidence="2">
    <name type="scientific">Attheya septentrionalis</name>
    <dbReference type="NCBI Taxonomy" id="420275"/>
    <lineage>
        <taxon>Eukaryota</taxon>
        <taxon>Sar</taxon>
        <taxon>Stramenopiles</taxon>
        <taxon>Ochrophyta</taxon>
        <taxon>Bacillariophyta</taxon>
        <taxon>Coscinodiscophyceae</taxon>
        <taxon>Chaetocerotophycidae</taxon>
        <taxon>Chaetocerotales</taxon>
        <taxon>Attheyaceae</taxon>
        <taxon>Attheya</taxon>
    </lineage>
</organism>
<feature type="compositionally biased region" description="Low complexity" evidence="1">
    <location>
        <begin position="211"/>
        <end position="226"/>
    </location>
</feature>
<reference evidence="2" key="1">
    <citation type="submission" date="2021-01" db="EMBL/GenBank/DDBJ databases">
        <authorList>
            <person name="Corre E."/>
            <person name="Pelletier E."/>
            <person name="Niang G."/>
            <person name="Scheremetjew M."/>
            <person name="Finn R."/>
            <person name="Kale V."/>
            <person name="Holt S."/>
            <person name="Cochrane G."/>
            <person name="Meng A."/>
            <person name="Brown T."/>
            <person name="Cohen L."/>
        </authorList>
    </citation>
    <scope>NUCLEOTIDE SEQUENCE</scope>
    <source>
        <strain evidence="2">CCMP2084</strain>
    </source>
</reference>
<accession>A0A7S2UL67</accession>
<feature type="region of interest" description="Disordered" evidence="1">
    <location>
        <begin position="199"/>
        <end position="239"/>
    </location>
</feature>
<protein>
    <submittedName>
        <fullName evidence="2">Uncharacterized protein</fullName>
    </submittedName>
</protein>
<feature type="compositionally biased region" description="Basic residues" evidence="1">
    <location>
        <begin position="201"/>
        <end position="210"/>
    </location>
</feature>
<feature type="region of interest" description="Disordered" evidence="1">
    <location>
        <begin position="254"/>
        <end position="281"/>
    </location>
</feature>
<dbReference type="AlphaFoldDB" id="A0A7S2UL67"/>
<dbReference type="EMBL" id="HBHQ01019623">
    <property type="protein sequence ID" value="CAD9821348.1"/>
    <property type="molecule type" value="Transcribed_RNA"/>
</dbReference>
<gene>
    <name evidence="2" type="ORF">ASEP1449_LOCUS13182</name>
</gene>
<proteinExistence type="predicted"/>
<feature type="compositionally biased region" description="Polar residues" evidence="1">
    <location>
        <begin position="254"/>
        <end position="273"/>
    </location>
</feature>
<feature type="region of interest" description="Disordered" evidence="1">
    <location>
        <begin position="74"/>
        <end position="105"/>
    </location>
</feature>
<feature type="compositionally biased region" description="Basic residues" evidence="1">
    <location>
        <begin position="1061"/>
        <end position="1076"/>
    </location>
</feature>
<sequence length="1076" mass="121503">MLSASWRRAVASSRSARQQHSCLIPSRKIRTSCSPLQPAYIHNIEPGRHNASVDSRRRMTRFYHLRPTSNVSCCFSSSSNENEPAEEADDDDDDYNDEEEDDYEEEEEYVIQNLSASGTTMERIMEAWAESSSVVTPPVKKYDSAGDECQPVSSVSSLPIRYSPAVLDKRRAIENAWTWYNRMENGQIQTEFLTTQGAKRYGNRGARRSSSRQQYQQQQHEQPQQSKMTNDSPSPVGVRGCNAILHALAEGNQSNVNDSSIRNYKSSQGTTNNTKEKDEFENTEQMASVILKRMKSPIHDDGVDRTPNLETFHAYMRCIRRDSPEETAEAAQFLWNKMMSQGKYFHHDLPAPNLTTLNIVVDLWSRVPQTGKDMVGNILKTYIMINDGDSTGMRPDRTTFVHALSSLIHIGSFDMERANAWIVCMEENHQTFCTDESLVVDSTVYEAPLRWSGETVGSVMSSSSKARSAPWDDHEQIFKDGFRIFSDGEKDSLTQEALDMERWVEQSNQQFPTTTRMYESLIQAWVRTGTVQGIIRAEQLALQALDNDSTNLRLQSFHPIIAGWAHCGSDRGPSRISAWIEKLDTLGRSTSPALKPDGRLWGALVISWRSMQKRLMEPDKTTTEDMLHDYLMQNMAFSELPNLNVELEATQDSNSEGIKMNGAASDLLISSPMIAAQGCTSALERICDMVREQSQVKTDGQEEQTYPIFLETMEFSHAVEAWGDLSLVSETNQDQNSLANHPENDDDIIKDPQKYARVEMFKAVEMLDSLVEYHRSLLKKHMLERSGREEDGNDYPTDKNDLDTLPSEIEALSQQLSHWMGVSVDVYAKAVTFLNTEGENTTSGDQTASPFIDHFSNVEAMLRRSEEFEYILNRSKDPNIDGGFSDNEGLLVYEDLYSYDHQSKVHGSLLRLSSNLDDKREDDILYSRELYMQILQGCQKLDSPSTYGDAIRVTMFILERLAAASHSFQPSADDRHCQDTVDVTDVCLAIVSVVGKVIPNVSERVALISRIYDTAKHAFGDCHGQSHARMVVDKNVIVAEIGKIVGDVESIKNLGKEAKKATKRRSRQNGQRRSRA</sequence>
<feature type="compositionally biased region" description="Acidic residues" evidence="1">
    <location>
        <begin position="83"/>
        <end position="105"/>
    </location>
</feature>
<evidence type="ECO:0000256" key="1">
    <source>
        <dbReference type="SAM" id="MobiDB-lite"/>
    </source>
</evidence>
<name>A0A7S2UL67_9STRA</name>
<feature type="region of interest" description="Disordered" evidence="1">
    <location>
        <begin position="1055"/>
        <end position="1076"/>
    </location>
</feature>
<evidence type="ECO:0000313" key="2">
    <source>
        <dbReference type="EMBL" id="CAD9821348.1"/>
    </source>
</evidence>